<keyword evidence="1" id="KW-0813">Transport</keyword>
<dbReference type="InterPro" id="IPR051351">
    <property type="entry name" value="Ascorbate-PTS_EIIA_comp"/>
</dbReference>
<evidence type="ECO:0000259" key="4">
    <source>
        <dbReference type="PROSITE" id="PS51094"/>
    </source>
</evidence>
<keyword evidence="2" id="KW-0597">Phosphoprotein</keyword>
<dbReference type="InterPro" id="IPR002178">
    <property type="entry name" value="PTS_EIIA_type-2_dom"/>
</dbReference>
<dbReference type="Pfam" id="PF00359">
    <property type="entry name" value="PTS_EIIA_2"/>
    <property type="match status" value="1"/>
</dbReference>
<gene>
    <name evidence="5" type="ORF">RI536_06470</name>
</gene>
<sequence>MLEKIIKPEYIRLNVQANDWEDAIKKSAKPLLDAQLITSEYVNEIIHSVQNYGPYFVVAPRVALAHAPSKYGIHELSMGLTVLNPAVRFHNKDNDPVSFIFTLGAPDSSSHLQALQELVALLSKDDFYDFLDHANDTNAVFNYIQEFCKQNIN</sequence>
<evidence type="ECO:0000313" key="6">
    <source>
        <dbReference type="Proteomes" id="UP001267003"/>
    </source>
</evidence>
<feature type="domain" description="PTS EIIA type-2" evidence="4">
    <location>
        <begin position="4"/>
        <end position="147"/>
    </location>
</feature>
<dbReference type="PROSITE" id="PS51094">
    <property type="entry name" value="PTS_EIIA_TYPE_2"/>
    <property type="match status" value="1"/>
</dbReference>
<evidence type="ECO:0000256" key="2">
    <source>
        <dbReference type="ARBA" id="ARBA00022553"/>
    </source>
</evidence>
<name>A0AAW8VW38_LACPE</name>
<evidence type="ECO:0000256" key="3">
    <source>
        <dbReference type="ARBA" id="ARBA00022777"/>
    </source>
</evidence>
<dbReference type="PANTHER" id="PTHR36203">
    <property type="entry name" value="ASCORBATE-SPECIFIC PTS SYSTEM EIIA COMPONENT"/>
    <property type="match status" value="1"/>
</dbReference>
<dbReference type="Proteomes" id="UP001267003">
    <property type="component" value="Unassembled WGS sequence"/>
</dbReference>
<protein>
    <submittedName>
        <fullName evidence="5">PTS sugar transporter subunit IIA</fullName>
    </submittedName>
</protein>
<keyword evidence="3" id="KW-0418">Kinase</keyword>
<keyword evidence="5" id="KW-0762">Sugar transport</keyword>
<dbReference type="RefSeq" id="WP_216780368.1">
    <property type="nucleotide sequence ID" value="NZ_JAGXBR010000008.1"/>
</dbReference>
<dbReference type="EMBL" id="JAVLAQ010000001">
    <property type="protein sequence ID" value="MDT6989746.1"/>
    <property type="molecule type" value="Genomic_DNA"/>
</dbReference>
<comment type="caution">
    <text evidence="5">The sequence shown here is derived from an EMBL/GenBank/DDBJ whole genome shotgun (WGS) entry which is preliminary data.</text>
</comment>
<dbReference type="PANTHER" id="PTHR36203:SF1">
    <property type="entry name" value="ASCORBATE-SPECIFIC PTS SYSTEM EIIA COMPONENT"/>
    <property type="match status" value="1"/>
</dbReference>
<accession>A0AAW8VW38</accession>
<keyword evidence="3" id="KW-0808">Transferase</keyword>
<evidence type="ECO:0000256" key="1">
    <source>
        <dbReference type="ARBA" id="ARBA00022448"/>
    </source>
</evidence>
<proteinExistence type="predicted"/>
<reference evidence="5" key="1">
    <citation type="submission" date="2023-08" db="EMBL/GenBank/DDBJ databases">
        <authorList>
            <person name="Page C.A."/>
            <person name="Perez-Diaz I.M."/>
        </authorList>
    </citation>
    <scope>NUCLEOTIDE SEQUENCE</scope>
    <source>
        <strain evidence="5">7.8.46</strain>
    </source>
</reference>
<evidence type="ECO:0000313" key="5">
    <source>
        <dbReference type="EMBL" id="MDT6989746.1"/>
    </source>
</evidence>
<dbReference type="AlphaFoldDB" id="A0AAW8VW38"/>
<organism evidence="5 6">
    <name type="scientific">Lactiplantibacillus pentosus</name>
    <name type="common">Lactobacillus pentosus</name>
    <dbReference type="NCBI Taxonomy" id="1589"/>
    <lineage>
        <taxon>Bacteria</taxon>
        <taxon>Bacillati</taxon>
        <taxon>Bacillota</taxon>
        <taxon>Bacilli</taxon>
        <taxon>Lactobacillales</taxon>
        <taxon>Lactobacillaceae</taxon>
        <taxon>Lactiplantibacillus</taxon>
    </lineage>
</organism>
<dbReference type="GO" id="GO:0016301">
    <property type="term" value="F:kinase activity"/>
    <property type="evidence" value="ECO:0007669"/>
    <property type="project" value="UniProtKB-KW"/>
</dbReference>